<dbReference type="SMART" id="SM01117">
    <property type="entry name" value="Cyt-b5"/>
    <property type="match status" value="1"/>
</dbReference>
<evidence type="ECO:0000256" key="2">
    <source>
        <dbReference type="ARBA" id="ARBA00022723"/>
    </source>
</evidence>
<dbReference type="InterPro" id="IPR051872">
    <property type="entry name" value="Cytochrome_b5/Flavoprotein_Rdt"/>
</dbReference>
<sequence>MDSSLASASSAPVGTGGRFTVSLLERLPSLAESPPSTARFRVLEKISYVWQRHEREGWALAEEFERKMTALLLSDAPRGAQATPRLVVQVGAMDGQVSEPLSDLQSLFSAQSPPSHVSVFLDSSPSSDSSPSPARTPDSPLRSFFSPSLPFRLPVSSALSPALAVASPAAVPASDSPTDSAASSPPPSVAAAAPAVSSLSPSPPQLVVYPPSPRSASEPAPASRGDAEAAAASCAPAASGLSSAFSLSAPSAAGGASKDKAHRRKAANGSLSDRGGSRASSQGLLVPKGCGVGSQARFRDLMEMDKGRKAALAGVRRRISLEELARHRTREDLWVALDGIVYDISSYVAFHPGGARILVEHAGRDISEVFRRYHAWVNAQHILEYNQVGVLE</sequence>
<proteinExistence type="inferred from homology"/>
<comment type="similarity">
    <text evidence="4">Belongs to the cytochrome b5 family.</text>
</comment>
<protein>
    <submittedName>
        <fullName evidence="7">Cytochrome b5 family heme/steroid binding domain-containing protein</fullName>
    </submittedName>
</protein>
<name>A0A2A9MF67_BESBE</name>
<dbReference type="AlphaFoldDB" id="A0A2A9MF67"/>
<feature type="region of interest" description="Disordered" evidence="5">
    <location>
        <begin position="252"/>
        <end position="286"/>
    </location>
</feature>
<dbReference type="STRING" id="94643.A0A2A9MF67"/>
<keyword evidence="8" id="KW-1185">Reference proteome</keyword>
<feature type="region of interest" description="Disordered" evidence="5">
    <location>
        <begin position="118"/>
        <end position="141"/>
    </location>
</feature>
<dbReference type="RefSeq" id="XP_029218312.1">
    <property type="nucleotide sequence ID" value="XM_029365828.1"/>
</dbReference>
<dbReference type="EMBL" id="NWUJ01000007">
    <property type="protein sequence ID" value="PFH34303.1"/>
    <property type="molecule type" value="Genomic_DNA"/>
</dbReference>
<dbReference type="VEuPathDB" id="ToxoDB:BESB_074550"/>
<accession>A0A2A9MF67</accession>
<feature type="compositionally biased region" description="Low complexity" evidence="5">
    <location>
        <begin position="122"/>
        <end position="141"/>
    </location>
</feature>
<keyword evidence="1 4" id="KW-0349">Heme</keyword>
<organism evidence="7 8">
    <name type="scientific">Besnoitia besnoiti</name>
    <name type="common">Apicomplexan protozoan</name>
    <dbReference type="NCBI Taxonomy" id="94643"/>
    <lineage>
        <taxon>Eukaryota</taxon>
        <taxon>Sar</taxon>
        <taxon>Alveolata</taxon>
        <taxon>Apicomplexa</taxon>
        <taxon>Conoidasida</taxon>
        <taxon>Coccidia</taxon>
        <taxon>Eucoccidiorida</taxon>
        <taxon>Eimeriorina</taxon>
        <taxon>Sarcocystidae</taxon>
        <taxon>Besnoitia</taxon>
    </lineage>
</organism>
<evidence type="ECO:0000313" key="8">
    <source>
        <dbReference type="Proteomes" id="UP000224006"/>
    </source>
</evidence>
<dbReference type="GeneID" id="40312381"/>
<evidence type="ECO:0000256" key="3">
    <source>
        <dbReference type="ARBA" id="ARBA00023004"/>
    </source>
</evidence>
<evidence type="ECO:0000256" key="5">
    <source>
        <dbReference type="SAM" id="MobiDB-lite"/>
    </source>
</evidence>
<dbReference type="Proteomes" id="UP000224006">
    <property type="component" value="Unassembled WGS sequence"/>
</dbReference>
<dbReference type="GO" id="GO:0046872">
    <property type="term" value="F:metal ion binding"/>
    <property type="evidence" value="ECO:0007669"/>
    <property type="project" value="UniProtKB-UniRule"/>
</dbReference>
<feature type="domain" description="Cytochrome b5 heme-binding" evidence="6">
    <location>
        <begin position="316"/>
        <end position="392"/>
    </location>
</feature>
<dbReference type="Gene3D" id="3.10.120.10">
    <property type="entry name" value="Cytochrome b5-like heme/steroid binding domain"/>
    <property type="match status" value="1"/>
</dbReference>
<dbReference type="GO" id="GO:0005737">
    <property type="term" value="C:cytoplasm"/>
    <property type="evidence" value="ECO:0007669"/>
    <property type="project" value="TreeGrafter"/>
</dbReference>
<dbReference type="OrthoDB" id="333097at2759"/>
<dbReference type="InterPro" id="IPR036400">
    <property type="entry name" value="Cyt_B5-like_heme/steroid_sf"/>
</dbReference>
<evidence type="ECO:0000256" key="1">
    <source>
        <dbReference type="ARBA" id="ARBA00022617"/>
    </source>
</evidence>
<gene>
    <name evidence="7" type="ORF">BESB_074550</name>
</gene>
<dbReference type="PANTHER" id="PTHR46237">
    <property type="entry name" value="CYTOCHROME B5 REDUCTASE 4 FAMILY MEMBER"/>
    <property type="match status" value="1"/>
</dbReference>
<dbReference type="InterPro" id="IPR018506">
    <property type="entry name" value="Cyt_B5_heme-BS"/>
</dbReference>
<evidence type="ECO:0000256" key="4">
    <source>
        <dbReference type="RuleBase" id="RU362121"/>
    </source>
</evidence>
<keyword evidence="3 4" id="KW-0408">Iron</keyword>
<reference evidence="7 8" key="1">
    <citation type="submission" date="2017-09" db="EMBL/GenBank/DDBJ databases">
        <title>Genome sequencing of Besnoitia besnoiti strain Bb-Ger1.</title>
        <authorList>
            <person name="Schares G."/>
            <person name="Venepally P."/>
            <person name="Lorenzi H.A."/>
        </authorList>
    </citation>
    <scope>NUCLEOTIDE SEQUENCE [LARGE SCALE GENOMIC DNA]</scope>
    <source>
        <strain evidence="7 8">Bb-Ger1</strain>
    </source>
</reference>
<comment type="caution">
    <text evidence="7">The sequence shown here is derived from an EMBL/GenBank/DDBJ whole genome shotgun (WGS) entry which is preliminary data.</text>
</comment>
<keyword evidence="2 4" id="KW-0479">Metal-binding</keyword>
<dbReference type="PROSITE" id="PS50255">
    <property type="entry name" value="CYTOCHROME_B5_2"/>
    <property type="match status" value="1"/>
</dbReference>
<dbReference type="PANTHER" id="PTHR46237:SF1">
    <property type="entry name" value="CYTOCHROME B5 REDUCTASE 4"/>
    <property type="match status" value="1"/>
</dbReference>
<dbReference type="Pfam" id="PF00173">
    <property type="entry name" value="Cyt-b5"/>
    <property type="match status" value="1"/>
</dbReference>
<evidence type="ECO:0000259" key="6">
    <source>
        <dbReference type="PROSITE" id="PS50255"/>
    </source>
</evidence>
<evidence type="ECO:0000313" key="7">
    <source>
        <dbReference type="EMBL" id="PFH34303.1"/>
    </source>
</evidence>
<dbReference type="InterPro" id="IPR001199">
    <property type="entry name" value="Cyt_B5-like_heme/steroid-bd"/>
</dbReference>
<dbReference type="SUPFAM" id="SSF55856">
    <property type="entry name" value="Cytochrome b5-like heme/steroid binding domain"/>
    <property type="match status" value="1"/>
</dbReference>
<feature type="region of interest" description="Disordered" evidence="5">
    <location>
        <begin position="170"/>
        <end position="228"/>
    </location>
</feature>
<dbReference type="PROSITE" id="PS00191">
    <property type="entry name" value="CYTOCHROME_B5_1"/>
    <property type="match status" value="1"/>
</dbReference>
<dbReference type="GO" id="GO:0004128">
    <property type="term" value="F:cytochrome-b5 reductase activity, acting on NAD(P)H"/>
    <property type="evidence" value="ECO:0007669"/>
    <property type="project" value="TreeGrafter"/>
</dbReference>
<dbReference type="GO" id="GO:0020037">
    <property type="term" value="F:heme binding"/>
    <property type="evidence" value="ECO:0007669"/>
    <property type="project" value="UniProtKB-UniRule"/>
</dbReference>
<dbReference type="KEGG" id="bbes:BESB_074550"/>